<gene>
    <name evidence="2" type="ORF">OCV47_08685</name>
</gene>
<protein>
    <submittedName>
        <fullName evidence="2">ATP synthase F0 subunit B</fullName>
    </submittedName>
</protein>
<organism evidence="2 3">
    <name type="scientific">Muricoprocola aceti</name>
    <dbReference type="NCBI Taxonomy" id="2981772"/>
    <lineage>
        <taxon>Bacteria</taxon>
        <taxon>Bacillati</taxon>
        <taxon>Bacillota</taxon>
        <taxon>Clostridia</taxon>
        <taxon>Lachnospirales</taxon>
        <taxon>Lachnospiraceae</taxon>
        <taxon>Muricoprocola</taxon>
    </lineage>
</organism>
<evidence type="ECO:0000313" key="2">
    <source>
        <dbReference type="EMBL" id="MCU6725423.1"/>
    </source>
</evidence>
<keyword evidence="3" id="KW-1185">Reference proteome</keyword>
<dbReference type="Proteomes" id="UP001652338">
    <property type="component" value="Unassembled WGS sequence"/>
</dbReference>
<reference evidence="2 3" key="1">
    <citation type="journal article" date="2021" name="ISME Commun">
        <title>Automated analysis of genomic sequences facilitates high-throughput and comprehensive description of bacteria.</title>
        <authorList>
            <person name="Hitch T.C.A."/>
        </authorList>
    </citation>
    <scope>NUCLEOTIDE SEQUENCE [LARGE SCALE GENOMIC DNA]</scope>
    <source>
        <strain evidence="2 3">Sanger_29</strain>
    </source>
</reference>
<dbReference type="EMBL" id="JAOQKE010000009">
    <property type="protein sequence ID" value="MCU6725423.1"/>
    <property type="molecule type" value="Genomic_DNA"/>
</dbReference>
<dbReference type="CDD" id="cd06503">
    <property type="entry name" value="ATP-synt_Fo_b"/>
    <property type="match status" value="1"/>
</dbReference>
<dbReference type="RefSeq" id="WP_262654712.1">
    <property type="nucleotide sequence ID" value="NZ_JAOQKE010000009.1"/>
</dbReference>
<proteinExistence type="predicted"/>
<keyword evidence="1" id="KW-0175">Coiled coil</keyword>
<sequence>MSIDDFYKTIAYACLYKATKGRQADDIKAEEITISMFRERYPRELFQDIRTFGMVVELYQDGIYYIKGKVPFRTQIIVTNQLNQQKHESLRVLSQKLIEEDARNFLKKMEVLTEPGGRELIDSVLHVSVAANQEVYEKVKGGTIMYETIKNLFKEEYEEIKAQTVKEAEELKAQKMKEAEELKAQIIKEAEEEAKRIKEAACLFRDGK</sequence>
<accession>A0ABT2SLS7</accession>
<name>A0ABT2SLS7_9FIRM</name>
<evidence type="ECO:0000256" key="1">
    <source>
        <dbReference type="SAM" id="Coils"/>
    </source>
</evidence>
<comment type="caution">
    <text evidence="2">The sequence shown here is derived from an EMBL/GenBank/DDBJ whole genome shotgun (WGS) entry which is preliminary data.</text>
</comment>
<evidence type="ECO:0000313" key="3">
    <source>
        <dbReference type="Proteomes" id="UP001652338"/>
    </source>
</evidence>
<feature type="coiled-coil region" evidence="1">
    <location>
        <begin position="154"/>
        <end position="196"/>
    </location>
</feature>